<keyword evidence="7 16" id="KW-1133">Transmembrane helix</keyword>
<evidence type="ECO:0000256" key="16">
    <source>
        <dbReference type="SAM" id="Phobius"/>
    </source>
</evidence>
<feature type="transmembrane region" description="Helical" evidence="16">
    <location>
        <begin position="114"/>
        <end position="130"/>
    </location>
</feature>
<evidence type="ECO:0000313" key="17">
    <source>
        <dbReference type="EMBL" id="BBM39627.1"/>
    </source>
</evidence>
<dbReference type="AlphaFoldDB" id="A0A510JK28"/>
<dbReference type="Pfam" id="PF01098">
    <property type="entry name" value="FTSW_RODA_SPOVE"/>
    <property type="match status" value="1"/>
</dbReference>
<dbReference type="OrthoDB" id="9812661at2"/>
<evidence type="ECO:0000256" key="8">
    <source>
        <dbReference type="ARBA" id="ARBA00023136"/>
    </source>
</evidence>
<gene>
    <name evidence="17" type="ORF">JCM16775_2359</name>
</gene>
<dbReference type="GO" id="GO:0015648">
    <property type="term" value="F:lipid-linked peptidoglycan transporter activity"/>
    <property type="evidence" value="ECO:0007669"/>
    <property type="project" value="TreeGrafter"/>
</dbReference>
<dbReference type="KEGG" id="lhf:JCM16775_2359"/>
<feature type="transmembrane region" description="Helical" evidence="16">
    <location>
        <begin position="42"/>
        <end position="64"/>
    </location>
</feature>
<dbReference type="InterPro" id="IPR001182">
    <property type="entry name" value="FtsW/RodA"/>
</dbReference>
<keyword evidence="2" id="KW-0328">Glycosyltransferase</keyword>
<dbReference type="GO" id="GO:0051301">
    <property type="term" value="P:cell division"/>
    <property type="evidence" value="ECO:0007669"/>
    <property type="project" value="InterPro"/>
</dbReference>
<dbReference type="GO" id="GO:0008360">
    <property type="term" value="P:regulation of cell shape"/>
    <property type="evidence" value="ECO:0007669"/>
    <property type="project" value="UniProtKB-KW"/>
</dbReference>
<organism evidence="17 18">
    <name type="scientific">Leptotrichia hofstadii</name>
    <dbReference type="NCBI Taxonomy" id="157688"/>
    <lineage>
        <taxon>Bacteria</taxon>
        <taxon>Fusobacteriati</taxon>
        <taxon>Fusobacteriota</taxon>
        <taxon>Fusobacteriia</taxon>
        <taxon>Fusobacteriales</taxon>
        <taxon>Leptotrichiaceae</taxon>
        <taxon>Leptotrichia</taxon>
    </lineage>
</organism>
<dbReference type="GO" id="GO:0005886">
    <property type="term" value="C:plasma membrane"/>
    <property type="evidence" value="ECO:0007669"/>
    <property type="project" value="TreeGrafter"/>
</dbReference>
<keyword evidence="3" id="KW-0808">Transferase</keyword>
<dbReference type="RefSeq" id="WP_026745868.1">
    <property type="nucleotide sequence ID" value="NZ_AP019823.1"/>
</dbReference>
<evidence type="ECO:0000256" key="5">
    <source>
        <dbReference type="ARBA" id="ARBA00022960"/>
    </source>
</evidence>
<dbReference type="PANTHER" id="PTHR30474">
    <property type="entry name" value="CELL CYCLE PROTEIN"/>
    <property type="match status" value="1"/>
</dbReference>
<evidence type="ECO:0000256" key="2">
    <source>
        <dbReference type="ARBA" id="ARBA00022676"/>
    </source>
</evidence>
<keyword evidence="5" id="KW-0133">Cell shape</keyword>
<dbReference type="GO" id="GO:0009252">
    <property type="term" value="P:peptidoglycan biosynthetic process"/>
    <property type="evidence" value="ECO:0007669"/>
    <property type="project" value="UniProtKB-KW"/>
</dbReference>
<feature type="transmembrane region" description="Helical" evidence="16">
    <location>
        <begin position="76"/>
        <end position="94"/>
    </location>
</feature>
<dbReference type="GO" id="GO:0008955">
    <property type="term" value="F:peptidoglycan glycosyltransferase activity"/>
    <property type="evidence" value="ECO:0007669"/>
    <property type="project" value="UniProtKB-EC"/>
</dbReference>
<dbReference type="EC" id="2.4.99.28" evidence="14"/>
<evidence type="ECO:0000256" key="12">
    <source>
        <dbReference type="ARBA" id="ARBA00041185"/>
    </source>
</evidence>
<proteinExistence type="inferred from homology"/>
<comment type="subcellular location">
    <subcellularLocation>
        <location evidence="1">Membrane</location>
        <topology evidence="1">Multi-pass membrane protein</topology>
    </subcellularLocation>
</comment>
<dbReference type="GO" id="GO:0032153">
    <property type="term" value="C:cell division site"/>
    <property type="evidence" value="ECO:0007669"/>
    <property type="project" value="TreeGrafter"/>
</dbReference>
<feature type="transmembrane region" description="Helical" evidence="16">
    <location>
        <begin position="150"/>
        <end position="168"/>
    </location>
</feature>
<evidence type="ECO:0000256" key="7">
    <source>
        <dbReference type="ARBA" id="ARBA00022989"/>
    </source>
</evidence>
<accession>A0A510JK28</accession>
<dbReference type="PANTHER" id="PTHR30474:SF2">
    <property type="entry name" value="PEPTIDOGLYCAN GLYCOSYLTRANSFERASE FTSW-RELATED"/>
    <property type="match status" value="1"/>
</dbReference>
<evidence type="ECO:0000256" key="1">
    <source>
        <dbReference type="ARBA" id="ARBA00004141"/>
    </source>
</evidence>
<name>A0A510JK28_9FUSO</name>
<evidence type="ECO:0000256" key="4">
    <source>
        <dbReference type="ARBA" id="ARBA00022692"/>
    </source>
</evidence>
<dbReference type="Proteomes" id="UP000321892">
    <property type="component" value="Chromosome"/>
</dbReference>
<protein>
    <recommendedName>
        <fullName evidence="12">Probable peptidoglycan glycosyltransferase FtsW</fullName>
        <ecNumber evidence="14">2.4.99.28</ecNumber>
    </recommendedName>
    <alternativeName>
        <fullName evidence="13">Cell division protein FtsW</fullName>
    </alternativeName>
    <alternativeName>
        <fullName evidence="10">Cell wall polymerase</fullName>
    </alternativeName>
    <alternativeName>
        <fullName evidence="9">Peptidoglycan polymerase</fullName>
    </alternativeName>
</protein>
<keyword evidence="18" id="KW-1185">Reference proteome</keyword>
<comment type="catalytic activity">
    <reaction evidence="15">
        <text>[GlcNAc-(1-&gt;4)-Mur2Ac(oyl-L-Ala-gamma-D-Glu-L-Lys-D-Ala-D-Ala)](n)-di-trans,octa-cis-undecaprenyl diphosphate + beta-D-GlcNAc-(1-&gt;4)-Mur2Ac(oyl-L-Ala-gamma-D-Glu-L-Lys-D-Ala-D-Ala)-di-trans,octa-cis-undecaprenyl diphosphate = [GlcNAc-(1-&gt;4)-Mur2Ac(oyl-L-Ala-gamma-D-Glu-L-Lys-D-Ala-D-Ala)](n+1)-di-trans,octa-cis-undecaprenyl diphosphate + di-trans,octa-cis-undecaprenyl diphosphate + H(+)</text>
        <dbReference type="Rhea" id="RHEA:23708"/>
        <dbReference type="Rhea" id="RHEA-COMP:9602"/>
        <dbReference type="Rhea" id="RHEA-COMP:9603"/>
        <dbReference type="ChEBI" id="CHEBI:15378"/>
        <dbReference type="ChEBI" id="CHEBI:58405"/>
        <dbReference type="ChEBI" id="CHEBI:60033"/>
        <dbReference type="ChEBI" id="CHEBI:78435"/>
        <dbReference type="EC" id="2.4.99.28"/>
    </reaction>
</comment>
<keyword evidence="4 16" id="KW-0812">Transmembrane</keyword>
<comment type="similarity">
    <text evidence="11">Belongs to the SEDS family. FtsW subfamily.</text>
</comment>
<evidence type="ECO:0000256" key="13">
    <source>
        <dbReference type="ARBA" id="ARBA00041418"/>
    </source>
</evidence>
<dbReference type="EMBL" id="AP019823">
    <property type="protein sequence ID" value="BBM39627.1"/>
    <property type="molecule type" value="Genomic_DNA"/>
</dbReference>
<feature type="transmembrane region" description="Helical" evidence="16">
    <location>
        <begin position="198"/>
        <end position="214"/>
    </location>
</feature>
<feature type="transmembrane region" description="Helical" evidence="16">
    <location>
        <begin position="281"/>
        <end position="301"/>
    </location>
</feature>
<reference evidence="17 18" key="1">
    <citation type="submission" date="2019-07" db="EMBL/GenBank/DDBJ databases">
        <title>Complete Genome Sequence of Leptotrichia hofstadii Strain JCM16775.</title>
        <authorList>
            <person name="Watanabe S."/>
            <person name="Cui L."/>
        </authorList>
    </citation>
    <scope>NUCLEOTIDE SEQUENCE [LARGE SCALE GENOMIC DNA]</scope>
    <source>
        <strain evidence="17 18">JCM16775</strain>
    </source>
</reference>
<sequence>MNSKKVLGTSFIIIVLILSALSLITMASLSFPKSQSEYGNSYHYLIFQAGWLVAGGVGFVFTANYSYRNYKKYTKYYYVIGVFFLLLVLIVGKNTKGATRWISIGPISVQPSEFVKIILIITLSTIIYMLKSKDAKKNKGKKVIDRTKKFPWVSSLIIMVPVFLYAILVILEKSFSSTAQIIIIGMTYLFISEIKYSVILVYTSLIGIGGWLSITKVGYRASRLAAYNSKDSIVYQTHHSLIAIANGKLSGRFYGNGLQKYNFLPEIHTDYIFSGFAEENGFMGVVFLMGLYLAMLVIMAVTLKKIKDVYAKYLLVGIFVMFATQIIGNIAVVSGAVPSTGIPLPMMSYGGSSIITAMTALGIAYNIIRALYKQEMGDSLDELNEVDYLM</sequence>
<evidence type="ECO:0000256" key="10">
    <source>
        <dbReference type="ARBA" id="ARBA00033270"/>
    </source>
</evidence>
<evidence type="ECO:0000256" key="3">
    <source>
        <dbReference type="ARBA" id="ARBA00022679"/>
    </source>
</evidence>
<evidence type="ECO:0000256" key="6">
    <source>
        <dbReference type="ARBA" id="ARBA00022984"/>
    </source>
</evidence>
<feature type="transmembrane region" description="Helical" evidence="16">
    <location>
        <begin position="174"/>
        <end position="191"/>
    </location>
</feature>
<feature type="transmembrane region" description="Helical" evidence="16">
    <location>
        <begin position="349"/>
        <end position="368"/>
    </location>
</feature>
<evidence type="ECO:0000256" key="11">
    <source>
        <dbReference type="ARBA" id="ARBA00038053"/>
    </source>
</evidence>
<evidence type="ECO:0000256" key="15">
    <source>
        <dbReference type="ARBA" id="ARBA00049902"/>
    </source>
</evidence>
<keyword evidence="6" id="KW-0573">Peptidoglycan synthesis</keyword>
<evidence type="ECO:0000256" key="9">
    <source>
        <dbReference type="ARBA" id="ARBA00032370"/>
    </source>
</evidence>
<evidence type="ECO:0000256" key="14">
    <source>
        <dbReference type="ARBA" id="ARBA00044770"/>
    </source>
</evidence>
<feature type="transmembrane region" description="Helical" evidence="16">
    <location>
        <begin position="313"/>
        <end position="337"/>
    </location>
</feature>
<evidence type="ECO:0000313" key="18">
    <source>
        <dbReference type="Proteomes" id="UP000321892"/>
    </source>
</evidence>
<keyword evidence="8 16" id="KW-0472">Membrane</keyword>